<feature type="compositionally biased region" description="Low complexity" evidence="1">
    <location>
        <begin position="324"/>
        <end position="346"/>
    </location>
</feature>
<feature type="region of interest" description="Disordered" evidence="1">
    <location>
        <begin position="604"/>
        <end position="636"/>
    </location>
</feature>
<feature type="compositionally biased region" description="Low complexity" evidence="1">
    <location>
        <begin position="64"/>
        <end position="94"/>
    </location>
</feature>
<feature type="region of interest" description="Disordered" evidence="1">
    <location>
        <begin position="726"/>
        <end position="773"/>
    </location>
</feature>
<dbReference type="SUPFAM" id="SSF52047">
    <property type="entry name" value="RNI-like"/>
    <property type="match status" value="2"/>
</dbReference>
<protein>
    <submittedName>
        <fullName evidence="2">Leucine Rich Repeat</fullName>
    </submittedName>
</protein>
<feature type="compositionally biased region" description="Polar residues" evidence="1">
    <location>
        <begin position="25"/>
        <end position="35"/>
    </location>
</feature>
<feature type="compositionally biased region" description="Polar residues" evidence="1">
    <location>
        <begin position="892"/>
        <end position="905"/>
    </location>
</feature>
<dbReference type="GO" id="GO:0006913">
    <property type="term" value="P:nucleocytoplasmic transport"/>
    <property type="evidence" value="ECO:0007669"/>
    <property type="project" value="TreeGrafter"/>
</dbReference>
<organism evidence="2 3">
    <name type="scientific">Seminavis robusta</name>
    <dbReference type="NCBI Taxonomy" id="568900"/>
    <lineage>
        <taxon>Eukaryota</taxon>
        <taxon>Sar</taxon>
        <taxon>Stramenopiles</taxon>
        <taxon>Ochrophyta</taxon>
        <taxon>Bacillariophyta</taxon>
        <taxon>Bacillariophyceae</taxon>
        <taxon>Bacillariophycidae</taxon>
        <taxon>Naviculales</taxon>
        <taxon>Naviculaceae</taxon>
        <taxon>Seminavis</taxon>
    </lineage>
</organism>
<feature type="region of interest" description="Disordered" evidence="1">
    <location>
        <begin position="64"/>
        <end position="134"/>
    </location>
</feature>
<dbReference type="GO" id="GO:0005634">
    <property type="term" value="C:nucleus"/>
    <property type="evidence" value="ECO:0007669"/>
    <property type="project" value="TreeGrafter"/>
</dbReference>
<name>A0A9N8DPY1_9STRA</name>
<feature type="compositionally biased region" description="Polar residues" evidence="1">
    <location>
        <begin position="859"/>
        <end position="870"/>
    </location>
</feature>
<dbReference type="InterPro" id="IPR032675">
    <property type="entry name" value="LRR_dom_sf"/>
</dbReference>
<proteinExistence type="predicted"/>
<comment type="caution">
    <text evidence="2">The sequence shown here is derived from an EMBL/GenBank/DDBJ whole genome shotgun (WGS) entry which is preliminary data.</text>
</comment>
<dbReference type="GO" id="GO:0005096">
    <property type="term" value="F:GTPase activator activity"/>
    <property type="evidence" value="ECO:0007669"/>
    <property type="project" value="UniProtKB-KW"/>
</dbReference>
<dbReference type="InterPro" id="IPR001611">
    <property type="entry name" value="Leu-rich_rpt"/>
</dbReference>
<dbReference type="AlphaFoldDB" id="A0A9N8DPY1"/>
<dbReference type="GO" id="GO:0048471">
    <property type="term" value="C:perinuclear region of cytoplasm"/>
    <property type="evidence" value="ECO:0007669"/>
    <property type="project" value="TreeGrafter"/>
</dbReference>
<feature type="region of interest" description="Disordered" evidence="1">
    <location>
        <begin position="16"/>
        <end position="52"/>
    </location>
</feature>
<feature type="compositionally biased region" description="Low complexity" evidence="1">
    <location>
        <begin position="925"/>
        <end position="937"/>
    </location>
</feature>
<dbReference type="GO" id="GO:0031267">
    <property type="term" value="F:small GTPase binding"/>
    <property type="evidence" value="ECO:0007669"/>
    <property type="project" value="TreeGrafter"/>
</dbReference>
<evidence type="ECO:0000256" key="1">
    <source>
        <dbReference type="SAM" id="MobiDB-lite"/>
    </source>
</evidence>
<feature type="region of interest" description="Disordered" evidence="1">
    <location>
        <begin position="859"/>
        <end position="906"/>
    </location>
</feature>
<feature type="compositionally biased region" description="Low complexity" evidence="1">
    <location>
        <begin position="102"/>
        <end position="128"/>
    </location>
</feature>
<dbReference type="EMBL" id="CAICTM010000200">
    <property type="protein sequence ID" value="CAB9504590.1"/>
    <property type="molecule type" value="Genomic_DNA"/>
</dbReference>
<dbReference type="OrthoDB" id="188902at2759"/>
<dbReference type="SMART" id="SM00368">
    <property type="entry name" value="LRR_RI"/>
    <property type="match status" value="12"/>
</dbReference>
<feature type="compositionally biased region" description="Low complexity" evidence="1">
    <location>
        <begin position="43"/>
        <end position="52"/>
    </location>
</feature>
<feature type="region of interest" description="Disordered" evidence="1">
    <location>
        <begin position="317"/>
        <end position="351"/>
    </location>
</feature>
<feature type="compositionally biased region" description="Basic and acidic residues" evidence="1">
    <location>
        <begin position="604"/>
        <end position="615"/>
    </location>
</feature>
<gene>
    <name evidence="2" type="ORF">SEMRO_201_G085250.1</name>
</gene>
<reference evidence="2" key="1">
    <citation type="submission" date="2020-06" db="EMBL/GenBank/DDBJ databases">
        <authorList>
            <consortium name="Plant Systems Biology data submission"/>
        </authorList>
    </citation>
    <scope>NUCLEOTIDE SEQUENCE</scope>
    <source>
        <strain evidence="2">D6</strain>
    </source>
</reference>
<dbReference type="Gene3D" id="3.80.10.10">
    <property type="entry name" value="Ribonuclease Inhibitor"/>
    <property type="match status" value="3"/>
</dbReference>
<dbReference type="InterPro" id="IPR027038">
    <property type="entry name" value="RanGap"/>
</dbReference>
<dbReference type="GO" id="GO:0005829">
    <property type="term" value="C:cytosol"/>
    <property type="evidence" value="ECO:0007669"/>
    <property type="project" value="TreeGrafter"/>
</dbReference>
<dbReference type="Proteomes" id="UP001153069">
    <property type="component" value="Unassembled WGS sequence"/>
</dbReference>
<feature type="region of interest" description="Disordered" evidence="1">
    <location>
        <begin position="924"/>
        <end position="973"/>
    </location>
</feature>
<keyword evidence="3" id="KW-1185">Reference proteome</keyword>
<dbReference type="PANTHER" id="PTHR24113:SF15">
    <property type="entry name" value="NACHT DOMAIN-CONTAINING PROTEIN"/>
    <property type="match status" value="1"/>
</dbReference>
<evidence type="ECO:0000313" key="3">
    <source>
        <dbReference type="Proteomes" id="UP001153069"/>
    </source>
</evidence>
<dbReference type="PANTHER" id="PTHR24113">
    <property type="entry name" value="RAN GTPASE-ACTIVATING PROTEIN 1"/>
    <property type="match status" value="1"/>
</dbReference>
<evidence type="ECO:0000313" key="2">
    <source>
        <dbReference type="EMBL" id="CAB9504590.1"/>
    </source>
</evidence>
<accession>A0A9N8DPY1</accession>
<sequence>MDLEIEIDNQLTIDKHKDEHKHQTITKPKSKNSTVMLEVQRTSSSSFSSPIQAAQIPGPAAAIQVPPSAPVPTSSSASIMAPQHQHQNQQAPFNPMASVLPSSNTTNGITTSTITNGFNNPSSSSSAALPPPTRESVLQRLSEALLRRSLAKIDLSQKGLGASDARLVKMAILQNRQLRVLKLGYNQLGDSGLQTLTTGIAKHTHLQSIDLGFNNISDIGCQALAQAMLTQTCQIQTLYLAGNSIGHEGAMALADVIRRPSALERLYMTGNRLGSEGVKALTEAILEEAAIRRSYPNNNTNSNTSTNAALRDQTMMTNNDDHATNPTTTNSTLNNGSNAKPSSSSSHRNGMQELFLGGTGLGAAGCQAIARLLASPDCRLKVLSLANCDLTDEEITRQDGGIALAIKGNRDNLPLKSLQLSFNAITHKGLEALMNALWGSRTLQELRIDNNDIGDRGAQQIAAILPYLKTLETLDVGFNNINNKNHGMKILMKAVAETNNLKTLSLSGNPMQDVSSAKAVAYALAYNTSLQSLLVVHCHLTTEGQRHVAAGAVSNSRTSVREVSGFPIGPVIVTLGFPDALEHWTNEQVLNFIHLMWNKTKAENGKSEHEDERGLDPLNFLPGSAGSDNKPGRRSGPLEATIVVDVARKAFASLVANGRVDVFSRRPGHPNAMTSPAVFAPRDAIMLESVDGDSIVESMGEVAVSSTPTTSSNNLLGPLGATGSTPNGAFLGSAEKHHMNGSTSSMASAKKQARSFVAPPQERSAAKHSQLPDPSRKKRIVEWLCSNIKHLNKMAQVPFDSSELLRLHQHYFTPVVNESGGTSVFNNRDSAGGNSVRSSHQAFSAAGVPLGSAIMEEASVSSSTTMQSGDVNMVPLSDPMFTGGQELRTHNRPQQRSGQPQQVASSLPMLKRKVSYRFLGDAAMHQQSSPHQQHSSPWSNAFGGGSHVGSVSKMIQDGPSGHSLPPKNKKARRNRTRISFLPRVKAKLDSYLDVCHEKALITMRQLYYVEQAILSGQVNPLEEGTPRTHLSGPLATDAETIVVDMM</sequence>
<dbReference type="Pfam" id="PF13516">
    <property type="entry name" value="LRR_6"/>
    <property type="match status" value="7"/>
</dbReference>